<feature type="compositionally biased region" description="Basic residues" evidence="1">
    <location>
        <begin position="1159"/>
        <end position="1171"/>
    </location>
</feature>
<name>A0A0G4FJR7_9ALVE</name>
<feature type="region of interest" description="Disordered" evidence="1">
    <location>
        <begin position="1"/>
        <end position="30"/>
    </location>
</feature>
<protein>
    <recommendedName>
        <fullName evidence="2">Integrase catalytic domain-containing protein</fullName>
    </recommendedName>
</protein>
<feature type="region of interest" description="Disordered" evidence="1">
    <location>
        <begin position="436"/>
        <end position="519"/>
    </location>
</feature>
<reference evidence="3" key="1">
    <citation type="submission" date="2014-11" db="EMBL/GenBank/DDBJ databases">
        <authorList>
            <person name="Otto D Thomas"/>
            <person name="Naeem Raeece"/>
        </authorList>
    </citation>
    <scope>NUCLEOTIDE SEQUENCE</scope>
</reference>
<dbReference type="PROSITE" id="PS50994">
    <property type="entry name" value="INTEGRASE"/>
    <property type="match status" value="1"/>
</dbReference>
<dbReference type="InterPro" id="IPR012337">
    <property type="entry name" value="RNaseH-like_sf"/>
</dbReference>
<dbReference type="GO" id="GO:0015074">
    <property type="term" value="P:DNA integration"/>
    <property type="evidence" value="ECO:0007669"/>
    <property type="project" value="InterPro"/>
</dbReference>
<sequence length="2165" mass="240412">MERIGGLRPVRVPGWPGTDPEFARQRKSGGSQIVLDCSSLGGAGGESPGSNTTEGFMRGVEREDGLLDILQEKGEVDVSALSGRVREGGNDTKANDDNEILRSFCDGYNRLAGPSGALHKVTVDMSLGGEACPHVTDSEIGCFVSHLLAMRLAYLRGDEWALFMEDDISLEPLEAIVDARREACGDLRPSSESAEDEVFVEGRGGDGGQRRQVHVSGRSVLEELMDRAEKHAQKMAEGPPANFSDVADRQRMLWGADWGTVKDSQQRWRYTQATGNHSEILAAMKETDHQADVQTHSSRVYGNTTEVSRPSDSYCPCQRKESRSMCEAEQGIVKECESEQTEEDLGVCGGSAGGVGGEAASQRGSPEENGNLQMIPVFFHALLTLSLKGTHRRPPRKSTMPWGTGAFLFNRAALKYLLTLFSPSRDWKHVWSAITGPECASKPDSPEVCTCSKSSGPDCDKAAELDQTSNSDPGHDVSSPSDSSKPSADAHKRSAPPDSGMKASESTDVPPQSWRDAGSWTVGANEKTKEQQDLESDFSVEPPTPVHSMTIALPRELPTAPSSVVSRASGRPKKKPRLRKFLRCAADYLLWLLPPDPQKAVMVRSRLEMPGDNSQVPAAAGASPSPPKPHDFNWVNELNSIEGFDLWRREFLKFAKFQLKAKFIPDDDERKELWTLALLRAFKKFDDLKDSTLTIKEQEQKFGEDLLAAVAATILDPKESERRQFEERYIAMKRERGDNLFQALVKEDKLLAKAKVKGYKPDPSTQKRTLEKMCLDKEWLDGVRRAASELKKESDALTYAEIRPRLVEDAKILHGKRVGRQVEESSKPKMTPPPKHQEFSGAAEGRAKKGKKGKGKKGKREVTPSHDANAASSSSSPSGPSGSRCSSCGFVHRGDKCPAKNATCGMKDTPGCGEKGHFVSCCPKKRQRGREAAGAAIPRVPGTTFDMRKGDEWDEMSSSSASSGLQSDKVKTCHLPVKDKTGRVRLVPEKAVIHSSVGRTLFACAKKELYLGGESGRPSWLKLIDIDGNRFVAPVDQSGSVPFVLFFKTEVKDRWGVASAYLRRSADMAVQLAKSLHSYFFSACAGEGKDETSLSAENRKHLLYVLHSRLAHTTGERLLLMLREKGVGLSYSLQECRDVRRECRACREVNFRRQRLKRRGWKAKKRGKRKRAGAEKAPSGVGGDDESKGSDEESSSGDWRPSEKFNRIIYHDIKDMKKKGYGGFRYVCVIVDWKFRRVSLKALRSKDYAERHLLSWIRRWEVAGFGKPLIVRSDNGGEFSGEEGYFSVCENEGVDNEFGPPGTPEVQAFVKRANLTFISLLNKFLLQARIPFFMWPAVLPGVANALNDVVHNSIGRSPNACMFGRPSGVPSISCGDVVRITDPSFRRSSPSEKSERVLFGRVIGPRVVSVLFCRGGRWKALRVHPFHIVLEEWVGVGTRDFDADRRGIDGRKEQEIPSRESDGDFWVGWDADDDRTDGVVGSDDALSDHVDAEGELPPVDLPRGVRSSVLKGVLARESNGALFPAQIKDIVEPFDLPAEGRLPESILQRLAEEAPHPEPPVPQPVAKNSDPVDVDFPSPLDGVVEQVAEEARAAEFVRWSQMTKKQRKAAVRENREKRCKLTEERISKAMDTHFEVACAVLKAERARKLLQRENKAKGHILATEEEIEQGLFKEADRKELARWCVCSVFDLSSQTLTPQPGVKGITLRWVRTWKLKERKRVAKSRLVARGFQDPRDSELLETYSRTADAGLARVAFVWALSRGWQAVKVDVSTAFLQAPIGEGVWLHLPNDLPIEVYPGLRCGVYIKIVKAVYGLADAPKCYTDFFKKKVHGLGWTEVCESILVKRNRKGEAIGLMVMHVDDLFVFSPSVDDDIAVVRTMFNTDEPERMDNGEMHTYVGMSVRMRDGEMLLDQSVYIMNMAESVSAEAKKPITDKDLLLPTEKDVDPSLQKEQHRNVGALGWAVRTQPSLSFLFSHLSRSNTRPSLASVLATEKALWHAKVTAKPLKLKKVRGVPVLVVWVDASYQLSLREGRLGWEMQILDQEEVGDLERVSKDNTVVWASKKCTRKLGSTTTAELFAMRDGVKLSFSVFNLIKKLWGVFPKVLVVSDSQPLINQLASRQCKSEPHQQAKLEYVLQELADLGATVKWVPTGQQRADRQTKFLKV</sequence>
<evidence type="ECO:0000313" key="3">
    <source>
        <dbReference type="EMBL" id="CEM14001.1"/>
    </source>
</evidence>
<feature type="compositionally biased region" description="Basic residues" evidence="1">
    <location>
        <begin position="848"/>
        <end position="859"/>
    </location>
</feature>
<feature type="compositionally biased region" description="Low complexity" evidence="1">
    <location>
        <begin position="872"/>
        <end position="885"/>
    </location>
</feature>
<dbReference type="EMBL" id="CDMZ01000424">
    <property type="protein sequence ID" value="CEM14001.1"/>
    <property type="molecule type" value="Genomic_DNA"/>
</dbReference>
<dbReference type="InterPro" id="IPR036397">
    <property type="entry name" value="RNaseH_sf"/>
</dbReference>
<dbReference type="InterPro" id="IPR001584">
    <property type="entry name" value="Integrase_cat-core"/>
</dbReference>
<dbReference type="SUPFAM" id="SSF53098">
    <property type="entry name" value="Ribonuclease H-like"/>
    <property type="match status" value="1"/>
</dbReference>
<dbReference type="Gene3D" id="3.30.420.10">
    <property type="entry name" value="Ribonuclease H-like superfamily/Ribonuclease H"/>
    <property type="match status" value="1"/>
</dbReference>
<dbReference type="Pfam" id="PF07727">
    <property type="entry name" value="RVT_2"/>
    <property type="match status" value="1"/>
</dbReference>
<evidence type="ECO:0000259" key="2">
    <source>
        <dbReference type="PROSITE" id="PS50994"/>
    </source>
</evidence>
<feature type="region of interest" description="Disordered" evidence="1">
    <location>
        <begin position="187"/>
        <end position="211"/>
    </location>
</feature>
<feature type="region of interest" description="Disordered" evidence="1">
    <location>
        <begin position="1159"/>
        <end position="1200"/>
    </location>
</feature>
<proteinExistence type="predicted"/>
<dbReference type="InterPro" id="IPR013103">
    <property type="entry name" value="RVT_2"/>
</dbReference>
<accession>A0A0G4FJR7</accession>
<dbReference type="VEuPathDB" id="CryptoDB:Cvel_17403"/>
<dbReference type="GO" id="GO:0003676">
    <property type="term" value="F:nucleic acid binding"/>
    <property type="evidence" value="ECO:0007669"/>
    <property type="project" value="InterPro"/>
</dbReference>
<organism evidence="3">
    <name type="scientific">Chromera velia CCMP2878</name>
    <dbReference type="NCBI Taxonomy" id="1169474"/>
    <lineage>
        <taxon>Eukaryota</taxon>
        <taxon>Sar</taxon>
        <taxon>Alveolata</taxon>
        <taxon>Colpodellida</taxon>
        <taxon>Chromeraceae</taxon>
        <taxon>Chromera</taxon>
    </lineage>
</organism>
<evidence type="ECO:0000256" key="1">
    <source>
        <dbReference type="SAM" id="MobiDB-lite"/>
    </source>
</evidence>
<feature type="compositionally biased region" description="Low complexity" evidence="1">
    <location>
        <begin position="476"/>
        <end position="487"/>
    </location>
</feature>
<feature type="domain" description="Integrase catalytic" evidence="2">
    <location>
        <begin position="1197"/>
        <end position="1366"/>
    </location>
</feature>
<gene>
    <name evidence="3" type="ORF">Cvel_17403</name>
</gene>
<feature type="region of interest" description="Disordered" evidence="1">
    <location>
        <begin position="817"/>
        <end position="885"/>
    </location>
</feature>